<protein>
    <submittedName>
        <fullName evidence="7">TonB-dependent receptor</fullName>
    </submittedName>
</protein>
<dbReference type="PANTHER" id="PTHR40980">
    <property type="entry name" value="PLUG DOMAIN-CONTAINING PROTEIN"/>
    <property type="match status" value="1"/>
</dbReference>
<organism evidence="7 8">
    <name type="scientific">Flagellimonas zhangzhouensis</name>
    <dbReference type="NCBI Taxonomy" id="1073328"/>
    <lineage>
        <taxon>Bacteria</taxon>
        <taxon>Pseudomonadati</taxon>
        <taxon>Bacteroidota</taxon>
        <taxon>Flavobacteriia</taxon>
        <taxon>Flavobacteriales</taxon>
        <taxon>Flavobacteriaceae</taxon>
        <taxon>Flagellimonas</taxon>
    </lineage>
</organism>
<proteinExistence type="inferred from homology"/>
<accession>A0A1H2YD34</accession>
<keyword evidence="7" id="KW-0675">Receptor</keyword>
<dbReference type="InterPro" id="IPR000531">
    <property type="entry name" value="Beta-barrel_TonB"/>
</dbReference>
<evidence type="ECO:0000313" key="7">
    <source>
        <dbReference type="EMBL" id="SDX03112.1"/>
    </source>
</evidence>
<dbReference type="Pfam" id="PF07715">
    <property type="entry name" value="Plug"/>
    <property type="match status" value="1"/>
</dbReference>
<evidence type="ECO:0000256" key="2">
    <source>
        <dbReference type="ARBA" id="ARBA00023136"/>
    </source>
</evidence>
<dbReference type="OrthoDB" id="9768470at2"/>
<dbReference type="InterPro" id="IPR036942">
    <property type="entry name" value="Beta-barrel_TonB_sf"/>
</dbReference>
<dbReference type="AlphaFoldDB" id="A0A1H2YD34"/>
<evidence type="ECO:0000313" key="8">
    <source>
        <dbReference type="Proteomes" id="UP000199592"/>
    </source>
</evidence>
<dbReference type="GO" id="GO:0009279">
    <property type="term" value="C:cell outer membrane"/>
    <property type="evidence" value="ECO:0007669"/>
    <property type="project" value="UniProtKB-SubCell"/>
</dbReference>
<keyword evidence="2 4" id="KW-0472">Membrane</keyword>
<dbReference type="STRING" id="1073328.SAMN05216294_2986"/>
<dbReference type="Gene3D" id="2.40.170.20">
    <property type="entry name" value="TonB-dependent receptor, beta-barrel domain"/>
    <property type="match status" value="1"/>
</dbReference>
<dbReference type="SUPFAM" id="SSF56935">
    <property type="entry name" value="Porins"/>
    <property type="match status" value="1"/>
</dbReference>
<evidence type="ECO:0000259" key="6">
    <source>
        <dbReference type="Pfam" id="PF07715"/>
    </source>
</evidence>
<keyword evidence="3" id="KW-0998">Cell outer membrane</keyword>
<dbReference type="Gene3D" id="2.170.130.10">
    <property type="entry name" value="TonB-dependent receptor, plug domain"/>
    <property type="match status" value="1"/>
</dbReference>
<evidence type="ECO:0000256" key="3">
    <source>
        <dbReference type="ARBA" id="ARBA00023237"/>
    </source>
</evidence>
<dbReference type="InterPro" id="IPR037066">
    <property type="entry name" value="Plug_dom_sf"/>
</dbReference>
<keyword evidence="4" id="KW-0798">TonB box</keyword>
<gene>
    <name evidence="7" type="ORF">SAMN04487892_3035</name>
</gene>
<comment type="similarity">
    <text evidence="4">Belongs to the TonB-dependent receptor family.</text>
</comment>
<dbReference type="Pfam" id="PF00593">
    <property type="entry name" value="TonB_dep_Rec_b-barrel"/>
    <property type="match status" value="1"/>
</dbReference>
<evidence type="ECO:0000259" key="5">
    <source>
        <dbReference type="Pfam" id="PF00593"/>
    </source>
</evidence>
<dbReference type="SUPFAM" id="SSF49464">
    <property type="entry name" value="Carboxypeptidase regulatory domain-like"/>
    <property type="match status" value="1"/>
</dbReference>
<dbReference type="EMBL" id="FNMY01000005">
    <property type="protein sequence ID" value="SDX03112.1"/>
    <property type="molecule type" value="Genomic_DNA"/>
</dbReference>
<comment type="subcellular location">
    <subcellularLocation>
        <location evidence="1 4">Cell outer membrane</location>
    </subcellularLocation>
</comment>
<keyword evidence="8" id="KW-1185">Reference proteome</keyword>
<feature type="domain" description="TonB-dependent receptor plug" evidence="6">
    <location>
        <begin position="155"/>
        <end position="251"/>
    </location>
</feature>
<reference evidence="8" key="1">
    <citation type="submission" date="2016-10" db="EMBL/GenBank/DDBJ databases">
        <authorList>
            <person name="Varghese N."/>
            <person name="Submissions S."/>
        </authorList>
    </citation>
    <scope>NUCLEOTIDE SEQUENCE [LARGE SCALE GENOMIC DNA]</scope>
    <source>
        <strain evidence="8">DSM 25030</strain>
    </source>
</reference>
<evidence type="ECO:0000256" key="4">
    <source>
        <dbReference type="RuleBase" id="RU003357"/>
    </source>
</evidence>
<sequence length="941" mass="104665">MKRFFTLTYNTFQASFAWKNFSFSKYSLLILFVCISSIGFAQQSKGSIVGLIQDKEVNEEPLPFANILIKGTSKGTTSDYDGLYSLDNLEPGSYTLVFSFLGYESLEVPNVNVIANKVTEINVALGASAAALDEVVISTVSRKDSEVALLLEQKKAVAIKTAIGSAELARKGVGNAESAVTKVSGVSKQEGVKNVFVRGLGDRYNSSTLNGLPLPSEDPEYKNIALDFFSSDIINSVGISKTFDTEIYGDVAGANIDIVSKELYGKDDLRIKIGSGFNTRAVNQQFLTVDGAKPLGFGIDKNVPITSLGTYDFKNSYGPNSQNLQLNNSVSLQLGKKFAFNNNDSFSALIIGSLDNRYVYQNGNTKVINAQGLPLRDLKFSKYNYNVSQILMGNFVYRFDEKGSVTYNSLYIHNNTQAVGDYTGQSANISEEEGDSAFIRRQQVNNNNLFVNQLLFDFKISKRLGLNVDAGYNLTRGNEPDRRQNTYVFDGNNYEVATGTPSYNHRFFSDLSEDEVTGKAYLDYKIGEDSDNIPKKGNLRIGYNFRKTDRNFNFLQFNHDFPSPTVVDIDNPDGLFNQENLSNGTFRLVTNNGFSSDFDPLTPFFYEGQKTVHAGFAQFLYSFTDKLSAIAGIRYENVNQYVNWNTNLSSSEFDLNVDPSTLKKNYFLPSINLKYSITESSIFRLAGSKTYTFPQFKEVAPFLYEDVNFASFGNPGLKPSDNYNVDIKYEYYLSSDEIISLTGFYKRIINPINRIQVNSAANQLSYINSGNKADVAGAELEIRKNIFDKESDNGETQNNLSAGLNASYLYSKQDLSDPSTNFTNQHDQLEGASPLLLNSDLTYRLKKSNSDIMASAVLNYFSDRIYSIGVRQKGNIVETGIPTLDFVVRSELGTHLGVNFAAKNILDPELQLTQKDINGNKTIINNFKKGIVLSLGINYKF</sequence>
<feature type="domain" description="TonB-dependent receptor-like beta-barrel" evidence="5">
    <location>
        <begin position="469"/>
        <end position="851"/>
    </location>
</feature>
<dbReference type="RefSeq" id="WP_090298340.1">
    <property type="nucleotide sequence ID" value="NZ_FNKI01000004.1"/>
</dbReference>
<dbReference type="InterPro" id="IPR008969">
    <property type="entry name" value="CarboxyPept-like_regulatory"/>
</dbReference>
<dbReference type="PANTHER" id="PTHR40980:SF5">
    <property type="entry name" value="TONB-DEPENDENT RECEPTOR"/>
    <property type="match status" value="1"/>
</dbReference>
<evidence type="ECO:0000256" key="1">
    <source>
        <dbReference type="ARBA" id="ARBA00004442"/>
    </source>
</evidence>
<dbReference type="Pfam" id="PF13715">
    <property type="entry name" value="CarbopepD_reg_2"/>
    <property type="match status" value="1"/>
</dbReference>
<name>A0A1H2YD34_9FLAO</name>
<dbReference type="InterPro" id="IPR012910">
    <property type="entry name" value="Plug_dom"/>
</dbReference>
<dbReference type="Proteomes" id="UP000199592">
    <property type="component" value="Unassembled WGS sequence"/>
</dbReference>
<dbReference type="Gene3D" id="2.60.40.1120">
    <property type="entry name" value="Carboxypeptidase-like, regulatory domain"/>
    <property type="match status" value="1"/>
</dbReference>